<protein>
    <submittedName>
        <fullName evidence="1">Uncharacterized protein</fullName>
    </submittedName>
</protein>
<evidence type="ECO:0000313" key="1">
    <source>
        <dbReference type="EMBL" id="EOP80832.1"/>
    </source>
</evidence>
<comment type="caution">
    <text evidence="1">The sequence shown here is derived from an EMBL/GenBank/DDBJ whole genome shotgun (WGS) entry which is preliminary data.</text>
</comment>
<accession>A0A9W5QPB3</accession>
<reference evidence="1 2" key="1">
    <citation type="submission" date="2012-12" db="EMBL/GenBank/DDBJ databases">
        <title>The Genome Sequence of Bacillus cereus HuB4-4.</title>
        <authorList>
            <consortium name="The Broad Institute Genome Sequencing Platform"/>
            <consortium name="The Broad Institute Genome Sequencing Center for Infectious Disease"/>
            <person name="Feldgarden M."/>
            <person name="Van der Auwera G.A."/>
            <person name="Mahillon J."/>
            <person name="Duprez V."/>
            <person name="Timmery S."/>
            <person name="Mattelet C."/>
            <person name="Dierick K."/>
            <person name="Sun M."/>
            <person name="Yu Z."/>
            <person name="Zhu L."/>
            <person name="Hu X."/>
            <person name="Shank E.B."/>
            <person name="Swiecicka I."/>
            <person name="Hansen B.M."/>
            <person name="Andrup L."/>
            <person name="Walker B."/>
            <person name="Young S.K."/>
            <person name="Zeng Q."/>
            <person name="Gargeya S."/>
            <person name="Fitzgerald M."/>
            <person name="Haas B."/>
            <person name="Abouelleil A."/>
            <person name="Alvarado L."/>
            <person name="Arachchi H.M."/>
            <person name="Berlin A.M."/>
            <person name="Chapman S.B."/>
            <person name="Dewar J."/>
            <person name="Goldberg J."/>
            <person name="Griggs A."/>
            <person name="Gujja S."/>
            <person name="Hansen M."/>
            <person name="Howarth C."/>
            <person name="Imamovic A."/>
            <person name="Larimer J."/>
            <person name="McCowan C."/>
            <person name="Murphy C."/>
            <person name="Neiman D."/>
            <person name="Pearson M."/>
            <person name="Priest M."/>
            <person name="Roberts A."/>
            <person name="Saif S."/>
            <person name="Shea T."/>
            <person name="Sisk P."/>
            <person name="Sykes S."/>
            <person name="Wortman J."/>
            <person name="Nusbaum C."/>
            <person name="Birren B."/>
        </authorList>
    </citation>
    <scope>NUCLEOTIDE SEQUENCE [LARGE SCALE GENOMIC DNA]</scope>
    <source>
        <strain evidence="1 2">HuB4-4</strain>
    </source>
</reference>
<name>A0A9W5QPB3_BACCE</name>
<sequence>MIITYPLNLFTIWNTIVTTLNEPGIEIIVENLGAYSLIIDKIELIPIQGTAFELEGKQNLEGFFADNTYAAEVHPSNGTEFVKPLCATCNQYKGYIKYSNILSHEYLGTVTTTSGWLTNTGFTMYGINFGGGKTYSQSRNFKEYRVKRQYFMHFDVYNAISKKIDSFETARTETTIEYERA</sequence>
<proteinExistence type="predicted"/>
<dbReference type="NCBIfam" id="NF046016">
    <property type="entry name" value="LMxysn_1693_fam"/>
    <property type="match status" value="1"/>
</dbReference>
<dbReference type="EMBL" id="AHEF01000095">
    <property type="protein sequence ID" value="EOP80832.1"/>
    <property type="molecule type" value="Genomic_DNA"/>
</dbReference>
<dbReference type="AlphaFoldDB" id="A0A9W5QPB3"/>
<evidence type="ECO:0000313" key="2">
    <source>
        <dbReference type="Proteomes" id="UP000014009"/>
    </source>
</evidence>
<dbReference type="Proteomes" id="UP000014009">
    <property type="component" value="Unassembled WGS sequence"/>
</dbReference>
<organism evidence="1 2">
    <name type="scientific">Bacillus cereus HuB4-4</name>
    <dbReference type="NCBI Taxonomy" id="1053211"/>
    <lineage>
        <taxon>Bacteria</taxon>
        <taxon>Bacillati</taxon>
        <taxon>Bacillota</taxon>
        <taxon>Bacilli</taxon>
        <taxon>Bacillales</taxon>
        <taxon>Bacillaceae</taxon>
        <taxon>Bacillus</taxon>
        <taxon>Bacillus cereus group</taxon>
    </lineage>
</organism>
<gene>
    <name evidence="1" type="ORF">IGM_05802</name>
</gene>